<dbReference type="EMBL" id="JAXQNO010000008">
    <property type="protein sequence ID" value="KAK4793498.1"/>
    <property type="molecule type" value="Genomic_DNA"/>
</dbReference>
<dbReference type="Pfam" id="PF25568">
    <property type="entry name" value="AAA_lid_At3g28540"/>
    <property type="match status" value="1"/>
</dbReference>
<dbReference type="Pfam" id="PF14363">
    <property type="entry name" value="AAA_assoc"/>
    <property type="match status" value="1"/>
</dbReference>
<evidence type="ECO:0000256" key="6">
    <source>
        <dbReference type="ARBA" id="ARBA00049360"/>
    </source>
</evidence>
<comment type="cofactor">
    <cofactor evidence="1">
        <name>Mg(2+)</name>
        <dbReference type="ChEBI" id="CHEBI:18420"/>
    </cofactor>
</comment>
<keyword evidence="11" id="KW-1185">Reference proteome</keyword>
<evidence type="ECO:0000313" key="10">
    <source>
        <dbReference type="EMBL" id="KAK4793498.1"/>
    </source>
</evidence>
<evidence type="ECO:0000256" key="1">
    <source>
        <dbReference type="ARBA" id="ARBA00001946"/>
    </source>
</evidence>
<feature type="region of interest" description="Disordered" evidence="8">
    <location>
        <begin position="468"/>
        <end position="500"/>
    </location>
</feature>
<dbReference type="Proteomes" id="UP001346149">
    <property type="component" value="Unassembled WGS sequence"/>
</dbReference>
<protein>
    <recommendedName>
        <fullName evidence="9">AAA+ ATPase domain-containing protein</fullName>
    </recommendedName>
</protein>
<dbReference type="InterPro" id="IPR058017">
    <property type="entry name" value="At3g28540-like_C"/>
</dbReference>
<evidence type="ECO:0000256" key="4">
    <source>
        <dbReference type="ARBA" id="ARBA00022840"/>
    </source>
</evidence>
<keyword evidence="7" id="KW-0547">Nucleotide-binding</keyword>
<dbReference type="InterPro" id="IPR027417">
    <property type="entry name" value="P-loop_NTPase"/>
</dbReference>
<sequence>MADASSESRAVTMKAVFSAAASVTASVMLARTVANDFLPQEFRVYFLSGLRGFFSWLSSEMTIVIEESDGLVNNQIYEAVQIYLATKISPSTRRIRVSKPEKENKFNVSMEPNEEVIDIFDGVKVRWFLASRRVESGYYVNHGMNSSSLQFDVRFYELSFHRKHQNTVINSYLPYVVEVAKSLSQEKKTLKLFTPNMEYIYGNLSDAWTPVNLDHPATFGTLALEAEVKRTIMEDLEQFVKRKDYYRRVGKAWKRGYLLYGPPGTGKSSLVAAMANYLNFDIYDLELTELRCNSELRRLLVATANRSILVVEDIDCTIDFQNRTAAAAAQAGQFPGGFANDRQVTLSGLLNFIDGLWSSCGDERIIVFTTNHKEKLDSALLRPGRMDVHVHMSYCTPCGFKLLAANYLGVTDHPSFAEIDGLVAAAEITPAEVAEQLLKGGEEPDNAFRDLIGLLKAKIKENEELKAQRIKQEEEETEKNKKKKKEEEKAEEAADSKTDD</sequence>
<feature type="compositionally biased region" description="Basic and acidic residues" evidence="8">
    <location>
        <begin position="485"/>
        <end position="500"/>
    </location>
</feature>
<evidence type="ECO:0000256" key="5">
    <source>
        <dbReference type="ARBA" id="ARBA00022842"/>
    </source>
</evidence>
<evidence type="ECO:0000259" key="9">
    <source>
        <dbReference type="SMART" id="SM00382"/>
    </source>
</evidence>
<dbReference type="InterPro" id="IPR003960">
    <property type="entry name" value="ATPase_AAA_CS"/>
</dbReference>
<dbReference type="PANTHER" id="PTHR23070">
    <property type="entry name" value="BCS1 AAA-TYPE ATPASE"/>
    <property type="match status" value="1"/>
</dbReference>
<dbReference type="InterPro" id="IPR003593">
    <property type="entry name" value="AAA+_ATPase"/>
</dbReference>
<evidence type="ECO:0000256" key="2">
    <source>
        <dbReference type="ARBA" id="ARBA00007448"/>
    </source>
</evidence>
<evidence type="ECO:0000256" key="8">
    <source>
        <dbReference type="SAM" id="MobiDB-lite"/>
    </source>
</evidence>
<dbReference type="InterPro" id="IPR025753">
    <property type="entry name" value="AAA_N_dom"/>
</dbReference>
<feature type="domain" description="AAA+ ATPase" evidence="9">
    <location>
        <begin position="253"/>
        <end position="396"/>
    </location>
</feature>
<gene>
    <name evidence="10" type="ORF">SAY86_023933</name>
</gene>
<evidence type="ECO:0000313" key="11">
    <source>
        <dbReference type="Proteomes" id="UP001346149"/>
    </source>
</evidence>
<dbReference type="SMART" id="SM00382">
    <property type="entry name" value="AAA"/>
    <property type="match status" value="1"/>
</dbReference>
<dbReference type="SUPFAM" id="SSF52540">
    <property type="entry name" value="P-loop containing nucleoside triphosphate hydrolases"/>
    <property type="match status" value="1"/>
</dbReference>
<keyword evidence="3" id="KW-0378">Hydrolase</keyword>
<dbReference type="Gene3D" id="6.10.280.40">
    <property type="match status" value="1"/>
</dbReference>
<name>A0AAN7LQP4_TRANT</name>
<dbReference type="GO" id="GO:0005524">
    <property type="term" value="F:ATP binding"/>
    <property type="evidence" value="ECO:0007669"/>
    <property type="project" value="UniProtKB-KW"/>
</dbReference>
<dbReference type="AlphaFoldDB" id="A0AAN7LQP4"/>
<keyword evidence="4 7" id="KW-0067">ATP-binding</keyword>
<proteinExistence type="inferred from homology"/>
<dbReference type="GO" id="GO:0016887">
    <property type="term" value="F:ATP hydrolysis activity"/>
    <property type="evidence" value="ECO:0007669"/>
    <property type="project" value="InterPro"/>
</dbReference>
<evidence type="ECO:0000256" key="3">
    <source>
        <dbReference type="ARBA" id="ARBA00022801"/>
    </source>
</evidence>
<comment type="catalytic activity">
    <reaction evidence="6">
        <text>ATP + H2O = ADP + phosphate + H(+)</text>
        <dbReference type="Rhea" id="RHEA:13065"/>
        <dbReference type="ChEBI" id="CHEBI:15377"/>
        <dbReference type="ChEBI" id="CHEBI:15378"/>
        <dbReference type="ChEBI" id="CHEBI:30616"/>
        <dbReference type="ChEBI" id="CHEBI:43474"/>
        <dbReference type="ChEBI" id="CHEBI:456216"/>
    </reaction>
</comment>
<comment type="similarity">
    <text evidence="2">Belongs to the AAA ATPase family. BCS1 subfamily.</text>
</comment>
<comment type="caution">
    <text evidence="10">The sequence shown here is derived from an EMBL/GenBank/DDBJ whole genome shotgun (WGS) entry which is preliminary data.</text>
</comment>
<dbReference type="GO" id="GO:0006950">
    <property type="term" value="P:response to stress"/>
    <property type="evidence" value="ECO:0007669"/>
    <property type="project" value="UniProtKB-ARBA"/>
</dbReference>
<keyword evidence="5" id="KW-0460">Magnesium</keyword>
<reference evidence="10 11" key="1">
    <citation type="journal article" date="2023" name="Hortic Res">
        <title>Pangenome of water caltrop reveals structural variations and asymmetric subgenome divergence after allopolyploidization.</title>
        <authorList>
            <person name="Zhang X."/>
            <person name="Chen Y."/>
            <person name="Wang L."/>
            <person name="Yuan Y."/>
            <person name="Fang M."/>
            <person name="Shi L."/>
            <person name="Lu R."/>
            <person name="Comes H.P."/>
            <person name="Ma Y."/>
            <person name="Chen Y."/>
            <person name="Huang G."/>
            <person name="Zhou Y."/>
            <person name="Zheng Z."/>
            <person name="Qiu Y."/>
        </authorList>
    </citation>
    <scope>NUCLEOTIDE SEQUENCE [LARGE SCALE GENOMIC DNA]</scope>
    <source>
        <strain evidence="10">F231</strain>
    </source>
</reference>
<organism evidence="10 11">
    <name type="scientific">Trapa natans</name>
    <name type="common">Water chestnut</name>
    <dbReference type="NCBI Taxonomy" id="22666"/>
    <lineage>
        <taxon>Eukaryota</taxon>
        <taxon>Viridiplantae</taxon>
        <taxon>Streptophyta</taxon>
        <taxon>Embryophyta</taxon>
        <taxon>Tracheophyta</taxon>
        <taxon>Spermatophyta</taxon>
        <taxon>Magnoliopsida</taxon>
        <taxon>eudicotyledons</taxon>
        <taxon>Gunneridae</taxon>
        <taxon>Pentapetalae</taxon>
        <taxon>rosids</taxon>
        <taxon>malvids</taxon>
        <taxon>Myrtales</taxon>
        <taxon>Lythraceae</taxon>
        <taxon>Trapa</taxon>
    </lineage>
</organism>
<dbReference type="Pfam" id="PF00004">
    <property type="entry name" value="AAA"/>
    <property type="match status" value="1"/>
</dbReference>
<dbReference type="CDD" id="cd19510">
    <property type="entry name" value="RecA-like_BCS1"/>
    <property type="match status" value="1"/>
</dbReference>
<dbReference type="InterPro" id="IPR003959">
    <property type="entry name" value="ATPase_AAA_core"/>
</dbReference>
<evidence type="ECO:0000256" key="7">
    <source>
        <dbReference type="RuleBase" id="RU003651"/>
    </source>
</evidence>
<accession>A0AAN7LQP4</accession>
<dbReference type="Gene3D" id="3.40.50.300">
    <property type="entry name" value="P-loop containing nucleotide triphosphate hydrolases"/>
    <property type="match status" value="1"/>
</dbReference>
<dbReference type="PROSITE" id="PS00674">
    <property type="entry name" value="AAA"/>
    <property type="match status" value="1"/>
</dbReference>
<dbReference type="InterPro" id="IPR050747">
    <property type="entry name" value="Mitochondrial_chaperone_BCS1"/>
</dbReference>